<dbReference type="AlphaFoldDB" id="A0A072UHV3"/>
<accession>A0A072UHV3</accession>
<reference evidence="2" key="3">
    <citation type="submission" date="2015-04" db="UniProtKB">
        <authorList>
            <consortium name="EnsemblPlants"/>
        </authorList>
    </citation>
    <scope>IDENTIFICATION</scope>
    <source>
        <strain evidence="2">cv. Jemalong A17</strain>
    </source>
</reference>
<reference evidence="1 3" key="2">
    <citation type="journal article" date="2014" name="BMC Genomics">
        <title>An improved genome release (version Mt4.0) for the model legume Medicago truncatula.</title>
        <authorList>
            <person name="Tang H."/>
            <person name="Krishnakumar V."/>
            <person name="Bidwell S."/>
            <person name="Rosen B."/>
            <person name="Chan A."/>
            <person name="Zhou S."/>
            <person name="Gentzbittel L."/>
            <person name="Childs K.L."/>
            <person name="Yandell M."/>
            <person name="Gundlach H."/>
            <person name="Mayer K.F."/>
            <person name="Schwartz D.C."/>
            <person name="Town C.D."/>
        </authorList>
    </citation>
    <scope>GENOME REANNOTATION</scope>
    <source>
        <strain evidence="1">A17</strain>
        <strain evidence="2 3">cv. Jemalong A17</strain>
    </source>
</reference>
<dbReference type="EnsemblPlants" id="KEH29021">
    <property type="protein sequence ID" value="KEH29021"/>
    <property type="gene ID" value="MTR_4g020695"/>
</dbReference>
<dbReference type="EMBL" id="CM001220">
    <property type="protein sequence ID" value="KEH29021.1"/>
    <property type="molecule type" value="Genomic_DNA"/>
</dbReference>
<organism evidence="1 3">
    <name type="scientific">Medicago truncatula</name>
    <name type="common">Barrel medic</name>
    <name type="synonym">Medicago tribuloides</name>
    <dbReference type="NCBI Taxonomy" id="3880"/>
    <lineage>
        <taxon>Eukaryota</taxon>
        <taxon>Viridiplantae</taxon>
        <taxon>Streptophyta</taxon>
        <taxon>Embryophyta</taxon>
        <taxon>Tracheophyta</taxon>
        <taxon>Spermatophyta</taxon>
        <taxon>Magnoliopsida</taxon>
        <taxon>eudicotyledons</taxon>
        <taxon>Gunneridae</taxon>
        <taxon>Pentapetalae</taxon>
        <taxon>rosids</taxon>
        <taxon>fabids</taxon>
        <taxon>Fabales</taxon>
        <taxon>Fabaceae</taxon>
        <taxon>Papilionoideae</taxon>
        <taxon>50 kb inversion clade</taxon>
        <taxon>NPAAA clade</taxon>
        <taxon>Hologalegina</taxon>
        <taxon>IRL clade</taxon>
        <taxon>Trifolieae</taxon>
        <taxon>Medicago</taxon>
    </lineage>
</organism>
<proteinExistence type="predicted"/>
<name>A0A072UHV3_MEDTR</name>
<dbReference type="Proteomes" id="UP000002051">
    <property type="component" value="Chromosome 4"/>
</dbReference>
<evidence type="ECO:0000313" key="3">
    <source>
        <dbReference type="Proteomes" id="UP000002051"/>
    </source>
</evidence>
<evidence type="ECO:0000313" key="2">
    <source>
        <dbReference type="EnsemblPlants" id="KEH29021"/>
    </source>
</evidence>
<dbReference type="HOGENOM" id="CLU_3071701_0_0_1"/>
<keyword evidence="3" id="KW-1185">Reference proteome</keyword>
<protein>
    <submittedName>
        <fullName evidence="1 2">Uncharacterized protein</fullName>
    </submittedName>
</protein>
<sequence>MTTLALKLSNNTFALIFSPFCKIESRAVKTGGSALNGPALAIRALAGRAKKSG</sequence>
<evidence type="ECO:0000313" key="1">
    <source>
        <dbReference type="EMBL" id="KEH29021.1"/>
    </source>
</evidence>
<reference evidence="1 3" key="1">
    <citation type="journal article" date="2011" name="Nature">
        <title>The Medicago genome provides insight into the evolution of rhizobial symbioses.</title>
        <authorList>
            <person name="Young N.D."/>
            <person name="Debelle F."/>
            <person name="Oldroyd G.E."/>
            <person name="Geurts R."/>
            <person name="Cannon S.B."/>
            <person name="Udvardi M.K."/>
            <person name="Benedito V.A."/>
            <person name="Mayer K.F."/>
            <person name="Gouzy J."/>
            <person name="Schoof H."/>
            <person name="Van de Peer Y."/>
            <person name="Proost S."/>
            <person name="Cook D.R."/>
            <person name="Meyers B.C."/>
            <person name="Spannagl M."/>
            <person name="Cheung F."/>
            <person name="De Mita S."/>
            <person name="Krishnakumar V."/>
            <person name="Gundlach H."/>
            <person name="Zhou S."/>
            <person name="Mudge J."/>
            <person name="Bharti A.K."/>
            <person name="Murray J.D."/>
            <person name="Naoumkina M.A."/>
            <person name="Rosen B."/>
            <person name="Silverstein K.A."/>
            <person name="Tang H."/>
            <person name="Rombauts S."/>
            <person name="Zhao P.X."/>
            <person name="Zhou P."/>
            <person name="Barbe V."/>
            <person name="Bardou P."/>
            <person name="Bechner M."/>
            <person name="Bellec A."/>
            <person name="Berger A."/>
            <person name="Berges H."/>
            <person name="Bidwell S."/>
            <person name="Bisseling T."/>
            <person name="Choisne N."/>
            <person name="Couloux A."/>
            <person name="Denny R."/>
            <person name="Deshpande S."/>
            <person name="Dai X."/>
            <person name="Doyle J.J."/>
            <person name="Dudez A.M."/>
            <person name="Farmer A.D."/>
            <person name="Fouteau S."/>
            <person name="Franken C."/>
            <person name="Gibelin C."/>
            <person name="Gish J."/>
            <person name="Goldstein S."/>
            <person name="Gonzalez A.J."/>
            <person name="Green P.J."/>
            <person name="Hallab A."/>
            <person name="Hartog M."/>
            <person name="Hua A."/>
            <person name="Humphray S.J."/>
            <person name="Jeong D.H."/>
            <person name="Jing Y."/>
            <person name="Jocker A."/>
            <person name="Kenton S.M."/>
            <person name="Kim D.J."/>
            <person name="Klee K."/>
            <person name="Lai H."/>
            <person name="Lang C."/>
            <person name="Lin S."/>
            <person name="Macmil S.L."/>
            <person name="Magdelenat G."/>
            <person name="Matthews L."/>
            <person name="McCorrison J."/>
            <person name="Monaghan E.L."/>
            <person name="Mun J.H."/>
            <person name="Najar F.Z."/>
            <person name="Nicholson C."/>
            <person name="Noirot C."/>
            <person name="O'Bleness M."/>
            <person name="Paule C.R."/>
            <person name="Poulain J."/>
            <person name="Prion F."/>
            <person name="Qin B."/>
            <person name="Qu C."/>
            <person name="Retzel E.F."/>
            <person name="Riddle C."/>
            <person name="Sallet E."/>
            <person name="Samain S."/>
            <person name="Samson N."/>
            <person name="Sanders I."/>
            <person name="Saurat O."/>
            <person name="Scarpelli C."/>
            <person name="Schiex T."/>
            <person name="Segurens B."/>
            <person name="Severin A.J."/>
            <person name="Sherrier D.J."/>
            <person name="Shi R."/>
            <person name="Sims S."/>
            <person name="Singer S.R."/>
            <person name="Sinharoy S."/>
            <person name="Sterck L."/>
            <person name="Viollet A."/>
            <person name="Wang B.B."/>
            <person name="Wang K."/>
            <person name="Wang M."/>
            <person name="Wang X."/>
            <person name="Warfsmann J."/>
            <person name="Weissenbach J."/>
            <person name="White D.D."/>
            <person name="White J.D."/>
            <person name="Wiley G.B."/>
            <person name="Wincker P."/>
            <person name="Xing Y."/>
            <person name="Yang L."/>
            <person name="Yao Z."/>
            <person name="Ying F."/>
            <person name="Zhai J."/>
            <person name="Zhou L."/>
            <person name="Zuber A."/>
            <person name="Denarie J."/>
            <person name="Dixon R.A."/>
            <person name="May G.D."/>
            <person name="Schwartz D.C."/>
            <person name="Rogers J."/>
            <person name="Quetier F."/>
            <person name="Town C.D."/>
            <person name="Roe B.A."/>
        </authorList>
    </citation>
    <scope>NUCLEOTIDE SEQUENCE [LARGE SCALE GENOMIC DNA]</scope>
    <source>
        <strain evidence="1">A17</strain>
        <strain evidence="2 3">cv. Jemalong A17</strain>
    </source>
</reference>
<gene>
    <name evidence="1" type="ordered locus">MTR_4g020695</name>
</gene>